<evidence type="ECO:0000313" key="4">
    <source>
        <dbReference type="Proteomes" id="UP000235116"/>
    </source>
</evidence>
<feature type="compositionally biased region" description="Basic and acidic residues" evidence="1">
    <location>
        <begin position="61"/>
        <end position="74"/>
    </location>
</feature>
<dbReference type="KEGG" id="kak:Kalk_01050"/>
<keyword evidence="2" id="KW-0732">Signal</keyword>
<evidence type="ECO:0000256" key="2">
    <source>
        <dbReference type="SAM" id="SignalP"/>
    </source>
</evidence>
<evidence type="ECO:0000256" key="1">
    <source>
        <dbReference type="SAM" id="MobiDB-lite"/>
    </source>
</evidence>
<proteinExistence type="predicted"/>
<evidence type="ECO:0000313" key="3">
    <source>
        <dbReference type="EMBL" id="AUM11105.1"/>
    </source>
</evidence>
<evidence type="ECO:0008006" key="5">
    <source>
        <dbReference type="Google" id="ProtNLM"/>
    </source>
</evidence>
<feature type="region of interest" description="Disordered" evidence="1">
    <location>
        <begin position="61"/>
        <end position="92"/>
    </location>
</feature>
<feature type="signal peptide" evidence="2">
    <location>
        <begin position="1"/>
        <end position="20"/>
    </location>
</feature>
<feature type="compositionally biased region" description="Basic and acidic residues" evidence="1">
    <location>
        <begin position="82"/>
        <end position="92"/>
    </location>
</feature>
<dbReference type="EMBL" id="CP022684">
    <property type="protein sequence ID" value="AUM11105.1"/>
    <property type="molecule type" value="Genomic_DNA"/>
</dbReference>
<accession>A0A2K9LHX4</accession>
<gene>
    <name evidence="3" type="ORF">Kalk_01050</name>
</gene>
<sequence length="92" mass="10409">MKVKYMLLVAGLSLPLLAQAHDPKEHMKDAEKPDCAAMNNMDHSKMDRNDPVMQAMMKKCMADTHHQEDTDVKANHRGHKKASGEQHLDHGH</sequence>
<dbReference type="RefSeq" id="WP_101892445.1">
    <property type="nucleotide sequence ID" value="NZ_CP022684.1"/>
</dbReference>
<name>A0A2K9LHX4_9GAMM</name>
<reference evidence="4" key="1">
    <citation type="submission" date="2017-08" db="EMBL/GenBank/DDBJ databases">
        <title>Direct submision.</title>
        <authorList>
            <person name="Kim S.-J."/>
            <person name="Rhee S.-K."/>
        </authorList>
    </citation>
    <scope>NUCLEOTIDE SEQUENCE [LARGE SCALE GENOMIC DNA]</scope>
    <source>
        <strain evidence="4">GI5</strain>
    </source>
</reference>
<dbReference type="Proteomes" id="UP000235116">
    <property type="component" value="Chromosome"/>
</dbReference>
<organism evidence="3 4">
    <name type="scientific">Ketobacter alkanivorans</name>
    <dbReference type="NCBI Taxonomy" id="1917421"/>
    <lineage>
        <taxon>Bacteria</taxon>
        <taxon>Pseudomonadati</taxon>
        <taxon>Pseudomonadota</taxon>
        <taxon>Gammaproteobacteria</taxon>
        <taxon>Pseudomonadales</taxon>
        <taxon>Ketobacteraceae</taxon>
        <taxon>Ketobacter</taxon>
    </lineage>
</organism>
<keyword evidence="4" id="KW-1185">Reference proteome</keyword>
<dbReference type="AlphaFoldDB" id="A0A2K9LHX4"/>
<feature type="chain" id="PRO_5014759286" description="Copper resistance protein CopB" evidence="2">
    <location>
        <begin position="21"/>
        <end position="92"/>
    </location>
</feature>
<dbReference type="OrthoDB" id="6228841at2"/>
<protein>
    <recommendedName>
        <fullName evidence="5">Copper resistance protein CopB</fullName>
    </recommendedName>
</protein>